<dbReference type="KEGG" id="pla:Plav_0668"/>
<dbReference type="HOGENOM" id="CLU_1957453_0_0_5"/>
<reference evidence="2 3" key="1">
    <citation type="journal article" date="2011" name="Stand. Genomic Sci.">
        <title>Complete genome sequence of Parvibaculum lavamentivorans type strain (DS-1(T)).</title>
        <authorList>
            <person name="Schleheck D."/>
            <person name="Weiss M."/>
            <person name="Pitluck S."/>
            <person name="Bruce D."/>
            <person name="Land M.L."/>
            <person name="Han S."/>
            <person name="Saunders E."/>
            <person name="Tapia R."/>
            <person name="Detter C."/>
            <person name="Brettin T."/>
            <person name="Han J."/>
            <person name="Woyke T."/>
            <person name="Goodwin L."/>
            <person name="Pennacchio L."/>
            <person name="Nolan M."/>
            <person name="Cook A.M."/>
            <person name="Kjelleberg S."/>
            <person name="Thomas T."/>
        </authorList>
    </citation>
    <scope>NUCLEOTIDE SEQUENCE [LARGE SCALE GENOMIC DNA]</scope>
    <source>
        <strain evidence="3">DS-1 / DSM 13023 / NCIMB 13966</strain>
    </source>
</reference>
<evidence type="ECO:0000313" key="3">
    <source>
        <dbReference type="Proteomes" id="UP000006377"/>
    </source>
</evidence>
<dbReference type="AlphaFoldDB" id="A7HQV8"/>
<dbReference type="STRING" id="402881.Plav_0668"/>
<gene>
    <name evidence="2" type="ordered locus">Plav_0668</name>
</gene>
<dbReference type="EMBL" id="CP000774">
    <property type="protein sequence ID" value="ABS62291.1"/>
    <property type="molecule type" value="Genomic_DNA"/>
</dbReference>
<evidence type="ECO:0000256" key="1">
    <source>
        <dbReference type="SAM" id="MobiDB-lite"/>
    </source>
</evidence>
<keyword evidence="3" id="KW-1185">Reference proteome</keyword>
<proteinExistence type="predicted"/>
<feature type="compositionally biased region" description="Basic and acidic residues" evidence="1">
    <location>
        <begin position="1"/>
        <end position="13"/>
    </location>
</feature>
<accession>A7HQV8</accession>
<name>A7HQV8_PARL1</name>
<feature type="region of interest" description="Disordered" evidence="1">
    <location>
        <begin position="1"/>
        <end position="27"/>
    </location>
</feature>
<organism evidence="2 3">
    <name type="scientific">Parvibaculum lavamentivorans (strain DS-1 / DSM 13023 / NCIMB 13966)</name>
    <dbReference type="NCBI Taxonomy" id="402881"/>
    <lineage>
        <taxon>Bacteria</taxon>
        <taxon>Pseudomonadati</taxon>
        <taxon>Pseudomonadota</taxon>
        <taxon>Alphaproteobacteria</taxon>
        <taxon>Hyphomicrobiales</taxon>
        <taxon>Parvibaculaceae</taxon>
        <taxon>Parvibaculum</taxon>
    </lineage>
</organism>
<protein>
    <submittedName>
        <fullName evidence="2">Uncharacterized protein</fullName>
    </submittedName>
</protein>
<evidence type="ECO:0000313" key="2">
    <source>
        <dbReference type="EMBL" id="ABS62291.1"/>
    </source>
</evidence>
<dbReference type="Proteomes" id="UP000006377">
    <property type="component" value="Chromosome"/>
</dbReference>
<sequence>MRGEKGREREFHPSRPGSAGRADSPVYCGKTSQRAALVVASGADVTILPVRVVRPDNAPRATDMRAPCPETHNWGCRRPETTIEAAAELAAACGLWFLTAIFAARRYGSRARPGLDRIYPDVELTSWG</sequence>